<proteinExistence type="predicted"/>
<dbReference type="EMBL" id="JBBPBM010000013">
    <property type="protein sequence ID" value="KAK8561530.1"/>
    <property type="molecule type" value="Genomic_DNA"/>
</dbReference>
<evidence type="ECO:0000256" key="2">
    <source>
        <dbReference type="SAM" id="Phobius"/>
    </source>
</evidence>
<evidence type="ECO:0000313" key="4">
    <source>
        <dbReference type="Proteomes" id="UP001472677"/>
    </source>
</evidence>
<sequence length="333" mass="36310">MLELVERHPSEETPLFGTRRNRTHSIVSEDERIRRGDDNAELPKLRKENSTDHIIHIENHKGNGAHKACSCGNKFKSENNSSSSSAIPLVPGVAQLWKDSHRANPTVVNAVNSEVSAFSHHGSEGEDVRNTDSSDVANAVDHTSPALGDDVMVEVTSASQVHSSPAECHDEGVAVASVDTANSSGDQNVCTMSVPSHEHADSNSSMELPIRILLIANIVIEILYISAALEQLASKDKLGYALAAMLLTLIGLLGYTTELAYKSRKEKAEWRWDIGIPWFYCPIDSPPGYKCFGILSEIFGLACAILQSITAILAYVFYVTKFSPVLHHSIGHR</sequence>
<comment type="caution">
    <text evidence="3">The sequence shown here is derived from an EMBL/GenBank/DDBJ whole genome shotgun (WGS) entry which is preliminary data.</text>
</comment>
<evidence type="ECO:0000256" key="1">
    <source>
        <dbReference type="SAM" id="MobiDB-lite"/>
    </source>
</evidence>
<accession>A0ABR2EI54</accession>
<feature type="transmembrane region" description="Helical" evidence="2">
    <location>
        <begin position="239"/>
        <end position="261"/>
    </location>
</feature>
<dbReference type="PANTHER" id="PTHR48473">
    <property type="entry name" value="TIR DOMAIN-CONTAINING PROTEIN"/>
    <property type="match status" value="1"/>
</dbReference>
<dbReference type="Proteomes" id="UP001472677">
    <property type="component" value="Unassembled WGS sequence"/>
</dbReference>
<feature type="transmembrane region" description="Helical" evidence="2">
    <location>
        <begin position="208"/>
        <end position="227"/>
    </location>
</feature>
<gene>
    <name evidence="3" type="ORF">V6N12_048596</name>
</gene>
<organism evidence="3 4">
    <name type="scientific">Hibiscus sabdariffa</name>
    <name type="common">roselle</name>
    <dbReference type="NCBI Taxonomy" id="183260"/>
    <lineage>
        <taxon>Eukaryota</taxon>
        <taxon>Viridiplantae</taxon>
        <taxon>Streptophyta</taxon>
        <taxon>Embryophyta</taxon>
        <taxon>Tracheophyta</taxon>
        <taxon>Spermatophyta</taxon>
        <taxon>Magnoliopsida</taxon>
        <taxon>eudicotyledons</taxon>
        <taxon>Gunneridae</taxon>
        <taxon>Pentapetalae</taxon>
        <taxon>rosids</taxon>
        <taxon>malvids</taxon>
        <taxon>Malvales</taxon>
        <taxon>Malvaceae</taxon>
        <taxon>Malvoideae</taxon>
        <taxon>Hibiscus</taxon>
    </lineage>
</organism>
<feature type="transmembrane region" description="Helical" evidence="2">
    <location>
        <begin position="298"/>
        <end position="318"/>
    </location>
</feature>
<protein>
    <submittedName>
        <fullName evidence="3">Uncharacterized protein</fullName>
    </submittedName>
</protein>
<evidence type="ECO:0000313" key="3">
    <source>
        <dbReference type="EMBL" id="KAK8561530.1"/>
    </source>
</evidence>
<dbReference type="PANTHER" id="PTHR48473:SF1">
    <property type="entry name" value="TIR DOMAIN-CONTAINING PROTEIN"/>
    <property type="match status" value="1"/>
</dbReference>
<keyword evidence="2" id="KW-1133">Transmembrane helix</keyword>
<name>A0ABR2EI54_9ROSI</name>
<reference evidence="3 4" key="1">
    <citation type="journal article" date="2024" name="G3 (Bethesda)">
        <title>Genome assembly of Hibiscus sabdariffa L. provides insights into metabolisms of medicinal natural products.</title>
        <authorList>
            <person name="Kim T."/>
        </authorList>
    </citation>
    <scope>NUCLEOTIDE SEQUENCE [LARGE SCALE GENOMIC DNA]</scope>
    <source>
        <strain evidence="3">TK-2024</strain>
        <tissue evidence="3">Old leaves</tissue>
    </source>
</reference>
<keyword evidence="2" id="KW-0812">Transmembrane</keyword>
<keyword evidence="4" id="KW-1185">Reference proteome</keyword>
<keyword evidence="2" id="KW-0472">Membrane</keyword>
<feature type="region of interest" description="Disordered" evidence="1">
    <location>
        <begin position="1"/>
        <end position="29"/>
    </location>
</feature>
<feature type="compositionally biased region" description="Basic and acidic residues" evidence="1">
    <location>
        <begin position="1"/>
        <end position="11"/>
    </location>
</feature>